<dbReference type="Proteomes" id="UP001161325">
    <property type="component" value="Unassembled WGS sequence"/>
</dbReference>
<evidence type="ECO:0000313" key="2">
    <source>
        <dbReference type="EMBL" id="GLC28213.1"/>
    </source>
</evidence>
<proteinExistence type="predicted"/>
<keyword evidence="3" id="KW-1185">Reference proteome</keyword>
<protein>
    <recommendedName>
        <fullName evidence="4">DUF305 domain-containing protein</fullName>
    </recommendedName>
</protein>
<dbReference type="RefSeq" id="WP_284352625.1">
    <property type="nucleotide sequence ID" value="NZ_BRXS01000008.1"/>
</dbReference>
<name>A0AA37VCY8_9BACT</name>
<dbReference type="PROSITE" id="PS51257">
    <property type="entry name" value="PROKAR_LIPOPROTEIN"/>
    <property type="match status" value="1"/>
</dbReference>
<evidence type="ECO:0000256" key="1">
    <source>
        <dbReference type="SAM" id="MobiDB-lite"/>
    </source>
</evidence>
<feature type="compositionally biased region" description="Low complexity" evidence="1">
    <location>
        <begin position="176"/>
        <end position="188"/>
    </location>
</feature>
<dbReference type="InterPro" id="IPR012347">
    <property type="entry name" value="Ferritin-like"/>
</dbReference>
<feature type="compositionally biased region" description="Basic and acidic residues" evidence="1">
    <location>
        <begin position="26"/>
        <end position="38"/>
    </location>
</feature>
<organism evidence="2 3">
    <name type="scientific">Roseisolibacter agri</name>
    <dbReference type="NCBI Taxonomy" id="2014610"/>
    <lineage>
        <taxon>Bacteria</taxon>
        <taxon>Pseudomonadati</taxon>
        <taxon>Gemmatimonadota</taxon>
        <taxon>Gemmatimonadia</taxon>
        <taxon>Gemmatimonadales</taxon>
        <taxon>Gemmatimonadaceae</taxon>
        <taxon>Roseisolibacter</taxon>
    </lineage>
</organism>
<feature type="region of interest" description="Disordered" evidence="1">
    <location>
        <begin position="144"/>
        <end position="188"/>
    </location>
</feature>
<dbReference type="AlphaFoldDB" id="A0AA37VCY8"/>
<sequence>MRLLGIRPVGRMAALLASAAALGCTRGREADRRGDSATRDPVPTTVAAPAPARAASAPLPPPAPPAPPASVAALPAARDADQDFLRHMLDHHEALITSAHEGMMQPAGHAAHGTAQDPAETDAALDAEKREMLALLDRLYGEQYSPRPGAGSAVDPSRTGGAARPTPPLPAREAAHAAAAASEAGSAPARYREGVELIDRFLPRLRRPAVRALAVRLRATQGARASTTPPGPRATPH</sequence>
<comment type="caution">
    <text evidence="2">The sequence shown here is derived from an EMBL/GenBank/DDBJ whole genome shotgun (WGS) entry which is preliminary data.</text>
</comment>
<dbReference type="EMBL" id="BRXS01000008">
    <property type="protein sequence ID" value="GLC28213.1"/>
    <property type="molecule type" value="Genomic_DNA"/>
</dbReference>
<feature type="compositionally biased region" description="Low complexity" evidence="1">
    <location>
        <begin position="39"/>
        <end position="57"/>
    </location>
</feature>
<dbReference type="Gene3D" id="1.20.1260.10">
    <property type="match status" value="1"/>
</dbReference>
<accession>A0AA37VCY8</accession>
<evidence type="ECO:0000313" key="3">
    <source>
        <dbReference type="Proteomes" id="UP001161325"/>
    </source>
</evidence>
<reference evidence="2" key="1">
    <citation type="submission" date="2022-08" db="EMBL/GenBank/DDBJ databases">
        <title>Draft genome sequencing of Roseisolibacter agri AW1220.</title>
        <authorList>
            <person name="Tobiishi Y."/>
            <person name="Tonouchi A."/>
        </authorList>
    </citation>
    <scope>NUCLEOTIDE SEQUENCE</scope>
    <source>
        <strain evidence="2">AW1220</strain>
    </source>
</reference>
<evidence type="ECO:0008006" key="4">
    <source>
        <dbReference type="Google" id="ProtNLM"/>
    </source>
</evidence>
<gene>
    <name evidence="2" type="ORF">rosag_47260</name>
</gene>
<feature type="compositionally biased region" description="Pro residues" evidence="1">
    <location>
        <begin position="58"/>
        <end position="68"/>
    </location>
</feature>
<feature type="region of interest" description="Disordered" evidence="1">
    <location>
        <begin position="25"/>
        <end position="73"/>
    </location>
</feature>